<dbReference type="AlphaFoldDB" id="A0AA39MB89"/>
<comment type="caution">
    <text evidence="2">The sequence shown here is derived from an EMBL/GenBank/DDBJ whole genome shotgun (WGS) entry which is preliminary data.</text>
</comment>
<keyword evidence="1" id="KW-0732">Signal</keyword>
<dbReference type="EMBL" id="JAUCMV010000001">
    <property type="protein sequence ID" value="KAK0427339.1"/>
    <property type="molecule type" value="Genomic_DNA"/>
</dbReference>
<feature type="signal peptide" evidence="1">
    <location>
        <begin position="1"/>
        <end position="18"/>
    </location>
</feature>
<evidence type="ECO:0000313" key="3">
    <source>
        <dbReference type="Proteomes" id="UP001175271"/>
    </source>
</evidence>
<keyword evidence="3" id="KW-1185">Reference proteome</keyword>
<name>A0AA39MB89_9BILA</name>
<evidence type="ECO:0000313" key="2">
    <source>
        <dbReference type="EMBL" id="KAK0427339.1"/>
    </source>
</evidence>
<feature type="chain" id="PRO_5041209420" evidence="1">
    <location>
        <begin position="19"/>
        <end position="135"/>
    </location>
</feature>
<proteinExistence type="predicted"/>
<protein>
    <submittedName>
        <fullName evidence="2">Uncharacterized protein</fullName>
    </submittedName>
</protein>
<accession>A0AA39MB89</accession>
<dbReference type="Proteomes" id="UP001175271">
    <property type="component" value="Unassembled WGS sequence"/>
</dbReference>
<evidence type="ECO:0000256" key="1">
    <source>
        <dbReference type="SAM" id="SignalP"/>
    </source>
</evidence>
<reference evidence="2" key="1">
    <citation type="submission" date="2023-06" db="EMBL/GenBank/DDBJ databases">
        <title>Genomic analysis of the entomopathogenic nematode Steinernema hermaphroditum.</title>
        <authorList>
            <person name="Schwarz E.M."/>
            <person name="Heppert J.K."/>
            <person name="Baniya A."/>
            <person name="Schwartz H.T."/>
            <person name="Tan C.-H."/>
            <person name="Antoshechkin I."/>
            <person name="Sternberg P.W."/>
            <person name="Goodrich-Blair H."/>
            <person name="Dillman A.R."/>
        </authorList>
    </citation>
    <scope>NUCLEOTIDE SEQUENCE</scope>
    <source>
        <strain evidence="2">PS9179</strain>
        <tissue evidence="2">Whole animal</tissue>
    </source>
</reference>
<gene>
    <name evidence="2" type="ORF">QR680_010174</name>
</gene>
<organism evidence="2 3">
    <name type="scientific">Steinernema hermaphroditum</name>
    <dbReference type="NCBI Taxonomy" id="289476"/>
    <lineage>
        <taxon>Eukaryota</taxon>
        <taxon>Metazoa</taxon>
        <taxon>Ecdysozoa</taxon>
        <taxon>Nematoda</taxon>
        <taxon>Chromadorea</taxon>
        <taxon>Rhabditida</taxon>
        <taxon>Tylenchina</taxon>
        <taxon>Panagrolaimomorpha</taxon>
        <taxon>Strongyloidoidea</taxon>
        <taxon>Steinernematidae</taxon>
        <taxon>Steinernema</taxon>
    </lineage>
</organism>
<sequence>MSAVLLATLLLNTESVSLQNRLFCDKHLYFEEQLQCHRFNLKYYGQIYCEGVSQQMRDDYPDLVICISSCLAIVTKQYIDGYPKFPYTLYRCNQLARVTKDSFPDCYEKCAFCTMPLSDRESYFDESEGLELLCQ</sequence>